<dbReference type="InterPro" id="IPR000352">
    <property type="entry name" value="Pep_chain_release_fac_I"/>
</dbReference>
<dbReference type="GO" id="GO:0005739">
    <property type="term" value="C:mitochondrion"/>
    <property type="evidence" value="ECO:0007669"/>
    <property type="project" value="GOC"/>
</dbReference>
<dbReference type="GO" id="GO:0003747">
    <property type="term" value="F:translation release factor activity"/>
    <property type="evidence" value="ECO:0007669"/>
    <property type="project" value="InterPro"/>
</dbReference>
<dbReference type="PANTHER" id="PTHR43804:SF7">
    <property type="entry name" value="LD18447P"/>
    <property type="match status" value="1"/>
</dbReference>
<dbReference type="Pfam" id="PF00472">
    <property type="entry name" value="RF-1"/>
    <property type="match status" value="1"/>
</dbReference>
<feature type="coiled-coil region" evidence="4">
    <location>
        <begin position="261"/>
        <end position="330"/>
    </location>
</feature>
<accession>A0A9N9DCI0</accession>
<dbReference type="Pfam" id="PF03462">
    <property type="entry name" value="PCRF"/>
    <property type="match status" value="2"/>
</dbReference>
<dbReference type="Gene3D" id="3.30.70.1660">
    <property type="match status" value="1"/>
</dbReference>
<evidence type="ECO:0000256" key="5">
    <source>
        <dbReference type="SAM" id="MobiDB-lite"/>
    </source>
</evidence>
<evidence type="ECO:0000313" key="8">
    <source>
        <dbReference type="Proteomes" id="UP000789570"/>
    </source>
</evidence>
<feature type="compositionally biased region" description="Basic and acidic residues" evidence="5">
    <location>
        <begin position="66"/>
        <end position="118"/>
    </location>
</feature>
<organism evidence="7 8">
    <name type="scientific">Funneliformis caledonium</name>
    <dbReference type="NCBI Taxonomy" id="1117310"/>
    <lineage>
        <taxon>Eukaryota</taxon>
        <taxon>Fungi</taxon>
        <taxon>Fungi incertae sedis</taxon>
        <taxon>Mucoromycota</taxon>
        <taxon>Glomeromycotina</taxon>
        <taxon>Glomeromycetes</taxon>
        <taxon>Glomerales</taxon>
        <taxon>Glomeraceae</taxon>
        <taxon>Funneliformis</taxon>
    </lineage>
</organism>
<evidence type="ECO:0000313" key="7">
    <source>
        <dbReference type="EMBL" id="CAG8630572.1"/>
    </source>
</evidence>
<dbReference type="OrthoDB" id="2019491at2759"/>
<keyword evidence="8" id="KW-1185">Reference proteome</keyword>
<sequence>MFKGENQEFKRQLEEINQNSDDFFLSFGDLELVEINDSRRKCRIISDELSSELQKIIVSAKNQAIEAEKESNKKAAEEAAKQECLKKEQQKKQKDKEEQVKKEAEQKKDKKTEQEVKENLNQFQNPEATPREKEEALNNLEKNEGESAYEESKETINQAKTEQATQNPTEYSQNAANKITEKMKEEGISEADLSGENNNNKTKTLLTSLKNGEIKDPTKIVAAETEIRQKIKKENITKIKQKLIEFLAKSNVYYSSQHQKVQALLNKLESYSNQNDQGNNTSSPAAMPWGVIELSQEVDKEEQNFLLVEIKNLEEKKTELINKIKEQIIGEEENTQNVLMEIRPGPGGDEAGLFVNDLYREGVFKYLKNEAGVHRVQRVPVTAKGGERHTSTATVVVLPEPQDIVLNIQESDLKYETCRASGAGGQHVNTTDSAVKVTYNYSANGKTEIITATSQDGRSQHDNKRKALAVLKSRNLRSSMIGTAERSENFRTYNFPDDRITDKRLKIKLHHLDSIMEGGLEEICQKSIDYE</sequence>
<dbReference type="SUPFAM" id="SSF75620">
    <property type="entry name" value="Release factor"/>
    <property type="match status" value="1"/>
</dbReference>
<dbReference type="PANTHER" id="PTHR43804">
    <property type="entry name" value="LD18447P"/>
    <property type="match status" value="1"/>
</dbReference>
<evidence type="ECO:0000256" key="2">
    <source>
        <dbReference type="ARBA" id="ARBA00022481"/>
    </source>
</evidence>
<dbReference type="Proteomes" id="UP000789570">
    <property type="component" value="Unassembled WGS sequence"/>
</dbReference>
<dbReference type="AlphaFoldDB" id="A0A9N9DCI0"/>
<gene>
    <name evidence="7" type="ORF">FCALED_LOCUS10047</name>
</gene>
<name>A0A9N9DCI0_9GLOM</name>
<feature type="compositionally biased region" description="Polar residues" evidence="5">
    <location>
        <begin position="155"/>
        <end position="172"/>
    </location>
</feature>
<proteinExistence type="inferred from homology"/>
<reference evidence="7" key="1">
    <citation type="submission" date="2021-06" db="EMBL/GenBank/DDBJ databases">
        <authorList>
            <person name="Kallberg Y."/>
            <person name="Tangrot J."/>
            <person name="Rosling A."/>
        </authorList>
    </citation>
    <scope>NUCLEOTIDE SEQUENCE</scope>
    <source>
        <strain evidence="7">UK204</strain>
    </source>
</reference>
<dbReference type="EMBL" id="CAJVPQ010003532">
    <property type="protein sequence ID" value="CAG8630572.1"/>
    <property type="molecule type" value="Genomic_DNA"/>
</dbReference>
<feature type="domain" description="Prokaryotic-type class I peptide chain release factors" evidence="6">
    <location>
        <begin position="419"/>
        <end position="435"/>
    </location>
</feature>
<dbReference type="InterPro" id="IPR045853">
    <property type="entry name" value="Pep_chain_release_fac_I_sf"/>
</dbReference>
<dbReference type="InterPro" id="IPR005139">
    <property type="entry name" value="PCRF"/>
</dbReference>
<feature type="region of interest" description="Disordered" evidence="5">
    <location>
        <begin position="66"/>
        <end position="172"/>
    </location>
</feature>
<dbReference type="PROSITE" id="PS00745">
    <property type="entry name" value="RF_PROK_I"/>
    <property type="match status" value="1"/>
</dbReference>
<comment type="caution">
    <text evidence="7">The sequence shown here is derived from an EMBL/GenBank/DDBJ whole genome shotgun (WGS) entry which is preliminary data.</text>
</comment>
<dbReference type="GO" id="GO:0032543">
    <property type="term" value="P:mitochondrial translation"/>
    <property type="evidence" value="ECO:0007669"/>
    <property type="project" value="UniProtKB-ARBA"/>
</dbReference>
<dbReference type="SMART" id="SM00937">
    <property type="entry name" value="PCRF"/>
    <property type="match status" value="1"/>
</dbReference>
<keyword evidence="2" id="KW-0488">Methylation</keyword>
<evidence type="ECO:0000256" key="1">
    <source>
        <dbReference type="ARBA" id="ARBA00010835"/>
    </source>
</evidence>
<dbReference type="InterPro" id="IPR050057">
    <property type="entry name" value="Prokaryotic/Mito_RF"/>
</dbReference>
<keyword evidence="3" id="KW-0648">Protein biosynthesis</keyword>
<evidence type="ECO:0000259" key="6">
    <source>
        <dbReference type="PROSITE" id="PS00745"/>
    </source>
</evidence>
<comment type="similarity">
    <text evidence="1">Belongs to the prokaryotic/mitochondrial release factor family.</text>
</comment>
<evidence type="ECO:0000256" key="4">
    <source>
        <dbReference type="SAM" id="Coils"/>
    </source>
</evidence>
<feature type="non-terminal residue" evidence="7">
    <location>
        <position position="1"/>
    </location>
</feature>
<dbReference type="Gene3D" id="3.30.160.20">
    <property type="match status" value="1"/>
</dbReference>
<protein>
    <submittedName>
        <fullName evidence="7">3659_t:CDS:1</fullName>
    </submittedName>
</protein>
<evidence type="ECO:0000256" key="3">
    <source>
        <dbReference type="ARBA" id="ARBA00022917"/>
    </source>
</evidence>
<keyword evidence="4" id="KW-0175">Coiled coil</keyword>
<feature type="compositionally biased region" description="Basic and acidic residues" evidence="5">
    <location>
        <begin position="129"/>
        <end position="154"/>
    </location>
</feature>